<name>A0ABW2JFN8_9ACTN</name>
<reference evidence="4" key="1">
    <citation type="journal article" date="2019" name="Int. J. Syst. Evol. Microbiol.">
        <title>The Global Catalogue of Microorganisms (GCM) 10K type strain sequencing project: providing services to taxonomists for standard genome sequencing and annotation.</title>
        <authorList>
            <consortium name="The Broad Institute Genomics Platform"/>
            <consortium name="The Broad Institute Genome Sequencing Center for Infectious Disease"/>
            <person name="Wu L."/>
            <person name="Ma J."/>
        </authorList>
    </citation>
    <scope>NUCLEOTIDE SEQUENCE [LARGE SCALE GENOMIC DNA]</scope>
    <source>
        <strain evidence="4">SYNS20</strain>
    </source>
</reference>
<dbReference type="EMBL" id="JBHTCF010000002">
    <property type="protein sequence ID" value="MFC7304072.1"/>
    <property type="molecule type" value="Genomic_DNA"/>
</dbReference>
<gene>
    <name evidence="3" type="ORF">ACFQVC_07570</name>
</gene>
<dbReference type="Proteomes" id="UP001596523">
    <property type="component" value="Unassembled WGS sequence"/>
</dbReference>
<organism evidence="3 4">
    <name type="scientific">Streptomyces monticola</name>
    <dbReference type="NCBI Taxonomy" id="2666263"/>
    <lineage>
        <taxon>Bacteria</taxon>
        <taxon>Bacillati</taxon>
        <taxon>Actinomycetota</taxon>
        <taxon>Actinomycetes</taxon>
        <taxon>Kitasatosporales</taxon>
        <taxon>Streptomycetaceae</taxon>
        <taxon>Streptomyces</taxon>
    </lineage>
</organism>
<evidence type="ECO:0000256" key="2">
    <source>
        <dbReference type="SAM" id="SignalP"/>
    </source>
</evidence>
<comment type="caution">
    <text evidence="3">The sequence shown here is derived from an EMBL/GenBank/DDBJ whole genome shotgun (WGS) entry which is preliminary data.</text>
</comment>
<feature type="signal peptide" evidence="2">
    <location>
        <begin position="1"/>
        <end position="37"/>
    </location>
</feature>
<evidence type="ECO:0000256" key="1">
    <source>
        <dbReference type="SAM" id="MobiDB-lite"/>
    </source>
</evidence>
<feature type="chain" id="PRO_5047501455" description="Lipoprotein" evidence="2">
    <location>
        <begin position="38"/>
        <end position="216"/>
    </location>
</feature>
<dbReference type="RefSeq" id="WP_381827899.1">
    <property type="nucleotide sequence ID" value="NZ_JBHTCF010000002.1"/>
</dbReference>
<protein>
    <recommendedName>
        <fullName evidence="5">Lipoprotein</fullName>
    </recommendedName>
</protein>
<evidence type="ECO:0008006" key="5">
    <source>
        <dbReference type="Google" id="ProtNLM"/>
    </source>
</evidence>
<sequence length="216" mass="22693">MSRSMFSRTSTRSARRTRVLRAAAPVAVLALALTACGGSDSGGKSDDKAQQGASKPKGDEPEEAQEESGPMKAGESATASFKEDDAKITYEIAAQKIDLSTEAEAQKMVDDPKDAKGLVAATAHVKFTNKSGGVVESSPNVGMETEIYADGARGGLLMFASEDAAGCEDTVDIENWKAGESHTICQTYMVPAGAKELEVRWPEKGGATHSWAFAAK</sequence>
<evidence type="ECO:0000313" key="4">
    <source>
        <dbReference type="Proteomes" id="UP001596523"/>
    </source>
</evidence>
<proteinExistence type="predicted"/>
<accession>A0ABW2JFN8</accession>
<keyword evidence="2" id="KW-0732">Signal</keyword>
<keyword evidence="4" id="KW-1185">Reference proteome</keyword>
<evidence type="ECO:0000313" key="3">
    <source>
        <dbReference type="EMBL" id="MFC7304072.1"/>
    </source>
</evidence>
<feature type="region of interest" description="Disordered" evidence="1">
    <location>
        <begin position="36"/>
        <end position="80"/>
    </location>
</feature>